<dbReference type="InterPro" id="IPR011658">
    <property type="entry name" value="PA14_dom"/>
</dbReference>
<keyword evidence="2 7" id="KW-0732">Signal</keyword>
<dbReference type="InterPro" id="IPR036156">
    <property type="entry name" value="Beta-gal/glucu_dom_sf"/>
</dbReference>
<comment type="caution">
    <text evidence="9">The sequence shown here is derived from an EMBL/GenBank/DDBJ whole genome shotgun (WGS) entry which is preliminary data.</text>
</comment>
<dbReference type="Proteomes" id="UP000599074">
    <property type="component" value="Unassembled WGS sequence"/>
</dbReference>
<dbReference type="Gene3D" id="2.60.120.200">
    <property type="match status" value="1"/>
</dbReference>
<dbReference type="SUPFAM" id="SSF49785">
    <property type="entry name" value="Galactose-binding domain-like"/>
    <property type="match status" value="1"/>
</dbReference>
<dbReference type="InterPro" id="IPR051913">
    <property type="entry name" value="GH2_Domain-Containing"/>
</dbReference>
<dbReference type="Pfam" id="PF00703">
    <property type="entry name" value="Glyco_hydro_2"/>
    <property type="match status" value="1"/>
</dbReference>
<name>A0A8J3TBH4_9ACTN</name>
<dbReference type="Gene3D" id="3.20.20.80">
    <property type="entry name" value="Glycosidases"/>
    <property type="match status" value="1"/>
</dbReference>
<dbReference type="PANTHER" id="PTHR42732">
    <property type="entry name" value="BETA-GALACTOSIDASE"/>
    <property type="match status" value="1"/>
</dbReference>
<evidence type="ECO:0000256" key="5">
    <source>
        <dbReference type="ARBA" id="ARBA00023295"/>
    </source>
</evidence>
<dbReference type="Pfam" id="PF13385">
    <property type="entry name" value="Laminin_G_3"/>
    <property type="match status" value="1"/>
</dbReference>
<dbReference type="SUPFAM" id="SSF51445">
    <property type="entry name" value="(Trans)glycosidases"/>
    <property type="match status" value="1"/>
</dbReference>
<gene>
    <name evidence="9" type="ORF">Pme01_32000</name>
</gene>
<feature type="region of interest" description="Disordered" evidence="6">
    <location>
        <begin position="434"/>
        <end position="455"/>
    </location>
</feature>
<dbReference type="Pfam" id="PF02836">
    <property type="entry name" value="Glyco_hydro_2_C"/>
    <property type="match status" value="1"/>
</dbReference>
<dbReference type="SUPFAM" id="SSF49899">
    <property type="entry name" value="Concanavalin A-like lectins/glucanases"/>
    <property type="match status" value="1"/>
</dbReference>
<sequence length="1080" mass="116361">MRRVRQLIVAVGALVLASVAVPASRAGAATTERHGLRGDYHVSAPGTYDQFTTLKATVVDPNIDVNDLEPVLDSLTGQNDHNTIRWTGQVQPRYSEPYTFSMVADNGFRVWVDNQLVIDHWVDDWDNPQTGTPVALQAGRKYDIKVEYFENRGGSNAHLSWSSPSRPKEIVPNSALYLPPGFTYPGPLSSAVPTDGETITMTFDQAMKPVPAGAATHFTVQVNGTAWPIASAALDRRDPATVALRLSEPIPRQAGNGIRAVYDGQGGVTTTGGSGVPGFNVYVVNDSTYQITTPWAKDVSPSNVLPEYPRPQLTRSDWQNLNGVWQYQAGSADQAPPSGNLSGKILVPYPPESLLSGVQRHDDHMWYRRTFTVPESWRTGGQRLLLHFGAVDYQATVWVNGVQVATHTGGYDAFDADVTDAVTGRGPQTLLVRAVDPSTSGPSNQPVGKQRSNPSGIWYTPSSGIWQTVWMEPVAPAHIDRLDMTPDLTDGTLKLTVRASGVTGQRVEATAWDGDTKVGSVTGPVGTALALPVPHAKLWNPDKPFLYDLKVALVDGHRPVDRVGSYFGMRSVSIGDVNGQPHALLNGSFVFNLGTLDQGFWPDGLYTAPTDAALKFDLQQQKALGFNTVRKHIKVEPQRWYYWADKLGLIVWQDMPAMNPDRGSPLTAADKAEFESELHTMIEQHRSHPSITMWVPFNEGWGEYDPARVTNEVKAWDPSRLVNTDSGQNCCASLPDPHAGDIYDNHNYPAPGHPVITDHRAIVDGEFGGLGLKVPGHMWFGGGFAYEMENSSQQLTDRYVGMDKDLESCIRCGLSGSIYTQPYDVEGEVNGLMTYDRRVLKVDAARVRAANLAVLAAAGNVSNPPPPPPGTPGLTGVGSWPLDQAAGGTTPDASGKGNDGTLVNGPTPVAGKNGNALQFNGGNQWVDTGASILDTTGNYTVSAWVTIDDPGNAFQTAVSQDSAGGTSEFFLQYSGVDHRFAFSAVGIRALAPTAPSPGRWYHLVGVRDAQHSELRLYVDGTLAGTASYCPGAAAGGHTVLGRAQYQGNQVDFWGGKLDQVHVYDRALSADEVGTLYASGA</sequence>
<evidence type="ECO:0000259" key="8">
    <source>
        <dbReference type="PROSITE" id="PS51820"/>
    </source>
</evidence>
<evidence type="ECO:0000256" key="4">
    <source>
        <dbReference type="ARBA" id="ARBA00023157"/>
    </source>
</evidence>
<dbReference type="Pfam" id="PF02837">
    <property type="entry name" value="Glyco_hydro_2_N"/>
    <property type="match status" value="1"/>
</dbReference>
<feature type="domain" description="PA14" evidence="8">
    <location>
        <begin position="31"/>
        <end position="175"/>
    </location>
</feature>
<evidence type="ECO:0000256" key="6">
    <source>
        <dbReference type="SAM" id="MobiDB-lite"/>
    </source>
</evidence>
<dbReference type="Gene3D" id="2.60.120.260">
    <property type="entry name" value="Galactose-binding domain-like"/>
    <property type="match status" value="1"/>
</dbReference>
<dbReference type="Pfam" id="PF07691">
    <property type="entry name" value="PA14"/>
    <property type="match status" value="1"/>
</dbReference>
<comment type="similarity">
    <text evidence="1">Belongs to the glycosyl hydrolase 2 family.</text>
</comment>
<feature type="compositionally biased region" description="Polar residues" evidence="6">
    <location>
        <begin position="437"/>
        <end position="455"/>
    </location>
</feature>
<dbReference type="SUPFAM" id="SSF49303">
    <property type="entry name" value="beta-Galactosidase/glucuronidase domain"/>
    <property type="match status" value="1"/>
</dbReference>
<accession>A0A8J3TBH4</accession>
<proteinExistence type="inferred from homology"/>
<dbReference type="InterPro" id="IPR006102">
    <property type="entry name" value="Ig-like_GH2"/>
</dbReference>
<dbReference type="Gene3D" id="2.60.40.10">
    <property type="entry name" value="Immunoglobulins"/>
    <property type="match status" value="1"/>
</dbReference>
<dbReference type="SUPFAM" id="SSF56988">
    <property type="entry name" value="Anthrax protective antigen"/>
    <property type="match status" value="1"/>
</dbReference>
<feature type="signal peptide" evidence="7">
    <location>
        <begin position="1"/>
        <end position="28"/>
    </location>
</feature>
<evidence type="ECO:0000256" key="2">
    <source>
        <dbReference type="ARBA" id="ARBA00022729"/>
    </source>
</evidence>
<dbReference type="SMART" id="SM00560">
    <property type="entry name" value="LamGL"/>
    <property type="match status" value="1"/>
</dbReference>
<evidence type="ECO:0000313" key="10">
    <source>
        <dbReference type="Proteomes" id="UP000599074"/>
    </source>
</evidence>
<dbReference type="PANTHER" id="PTHR42732:SF2">
    <property type="entry name" value="BETA-MANNOSIDASE"/>
    <property type="match status" value="1"/>
</dbReference>
<keyword evidence="3" id="KW-0378">Hydrolase</keyword>
<feature type="region of interest" description="Disordered" evidence="6">
    <location>
        <begin position="858"/>
        <end position="909"/>
    </location>
</feature>
<dbReference type="InterPro" id="IPR006558">
    <property type="entry name" value="LamG-like"/>
</dbReference>
<feature type="chain" id="PRO_5035185672" description="PA14 domain-containing protein" evidence="7">
    <location>
        <begin position="29"/>
        <end position="1080"/>
    </location>
</feature>
<dbReference type="InterPro" id="IPR017853">
    <property type="entry name" value="GH"/>
</dbReference>
<dbReference type="GO" id="GO:0004553">
    <property type="term" value="F:hydrolase activity, hydrolyzing O-glycosyl compounds"/>
    <property type="evidence" value="ECO:0007669"/>
    <property type="project" value="InterPro"/>
</dbReference>
<evidence type="ECO:0000313" key="9">
    <source>
        <dbReference type="EMBL" id="GII23603.1"/>
    </source>
</evidence>
<reference evidence="9" key="1">
    <citation type="submission" date="2021-01" db="EMBL/GenBank/DDBJ databases">
        <title>Whole genome shotgun sequence of Planosporangium mesophilum NBRC 109066.</title>
        <authorList>
            <person name="Komaki H."/>
            <person name="Tamura T."/>
        </authorList>
    </citation>
    <scope>NUCLEOTIDE SEQUENCE</scope>
    <source>
        <strain evidence="9">NBRC 109066</strain>
    </source>
</reference>
<dbReference type="InterPro" id="IPR008979">
    <property type="entry name" value="Galactose-bd-like_sf"/>
</dbReference>
<dbReference type="InterPro" id="IPR013320">
    <property type="entry name" value="ConA-like_dom_sf"/>
</dbReference>
<dbReference type="InterPro" id="IPR006104">
    <property type="entry name" value="Glyco_hydro_2_N"/>
</dbReference>
<evidence type="ECO:0000256" key="3">
    <source>
        <dbReference type="ARBA" id="ARBA00022801"/>
    </source>
</evidence>
<keyword evidence="5" id="KW-0326">Glycosidase</keyword>
<dbReference type="AlphaFoldDB" id="A0A8J3TBH4"/>
<evidence type="ECO:0000256" key="7">
    <source>
        <dbReference type="SAM" id="SignalP"/>
    </source>
</evidence>
<dbReference type="RefSeq" id="WP_168116386.1">
    <property type="nucleotide sequence ID" value="NZ_BOON01000030.1"/>
</dbReference>
<keyword evidence="10" id="KW-1185">Reference proteome</keyword>
<dbReference type="Gene3D" id="3.90.182.10">
    <property type="entry name" value="Toxin - Anthrax Protective Antigen,domain 1"/>
    <property type="match status" value="1"/>
</dbReference>
<dbReference type="InterPro" id="IPR006103">
    <property type="entry name" value="Glyco_hydro_2_cat"/>
</dbReference>
<protein>
    <recommendedName>
        <fullName evidence="8">PA14 domain-containing protein</fullName>
    </recommendedName>
</protein>
<keyword evidence="4" id="KW-1015">Disulfide bond</keyword>
<dbReference type="PROSITE" id="PS51820">
    <property type="entry name" value="PA14"/>
    <property type="match status" value="1"/>
</dbReference>
<dbReference type="GO" id="GO:0005975">
    <property type="term" value="P:carbohydrate metabolic process"/>
    <property type="evidence" value="ECO:0007669"/>
    <property type="project" value="InterPro"/>
</dbReference>
<dbReference type="InterPro" id="IPR037524">
    <property type="entry name" value="PA14/GLEYA"/>
</dbReference>
<dbReference type="SMART" id="SM00758">
    <property type="entry name" value="PA14"/>
    <property type="match status" value="1"/>
</dbReference>
<dbReference type="EMBL" id="BOON01000030">
    <property type="protein sequence ID" value="GII23603.1"/>
    <property type="molecule type" value="Genomic_DNA"/>
</dbReference>
<organism evidence="9 10">
    <name type="scientific">Planosporangium mesophilum</name>
    <dbReference type="NCBI Taxonomy" id="689768"/>
    <lineage>
        <taxon>Bacteria</taxon>
        <taxon>Bacillati</taxon>
        <taxon>Actinomycetota</taxon>
        <taxon>Actinomycetes</taxon>
        <taxon>Micromonosporales</taxon>
        <taxon>Micromonosporaceae</taxon>
        <taxon>Planosporangium</taxon>
    </lineage>
</organism>
<evidence type="ECO:0000256" key="1">
    <source>
        <dbReference type="ARBA" id="ARBA00007401"/>
    </source>
</evidence>
<dbReference type="InterPro" id="IPR013783">
    <property type="entry name" value="Ig-like_fold"/>
</dbReference>